<dbReference type="Proteomes" id="UP000257136">
    <property type="component" value="Unassembled WGS sequence"/>
</dbReference>
<gene>
    <name evidence="1" type="ORF">C8P67_10173</name>
</gene>
<dbReference type="EMBL" id="QUNI01000001">
    <property type="protein sequence ID" value="REH01595.1"/>
    <property type="molecule type" value="Genomic_DNA"/>
</dbReference>
<dbReference type="AlphaFoldDB" id="A0A3E0ETL3"/>
<proteinExistence type="predicted"/>
<dbReference type="RefSeq" id="WP_115809231.1">
    <property type="nucleotide sequence ID" value="NZ_QUNI01000001.1"/>
</dbReference>
<organism evidence="1 2">
    <name type="scientific">Flavobacterium aquicola</name>
    <dbReference type="NCBI Taxonomy" id="1682742"/>
    <lineage>
        <taxon>Bacteria</taxon>
        <taxon>Pseudomonadati</taxon>
        <taxon>Bacteroidota</taxon>
        <taxon>Flavobacteriia</taxon>
        <taxon>Flavobacteriales</taxon>
        <taxon>Flavobacteriaceae</taxon>
        <taxon>Flavobacterium</taxon>
    </lineage>
</organism>
<evidence type="ECO:0000313" key="1">
    <source>
        <dbReference type="EMBL" id="REH01595.1"/>
    </source>
</evidence>
<dbReference type="OrthoDB" id="1151160at2"/>
<accession>A0A3E0ETL3</accession>
<protein>
    <submittedName>
        <fullName evidence="1">Uncharacterized protein</fullName>
    </submittedName>
</protein>
<name>A0A3E0ETL3_9FLAO</name>
<reference evidence="1 2" key="1">
    <citation type="submission" date="2018-08" db="EMBL/GenBank/DDBJ databases">
        <title>Genomic Encyclopedia of Archaeal and Bacterial Type Strains, Phase II (KMG-II): from individual species to whole genera.</title>
        <authorList>
            <person name="Goeker M."/>
        </authorList>
    </citation>
    <scope>NUCLEOTIDE SEQUENCE [LARGE SCALE GENOMIC DNA]</scope>
    <source>
        <strain evidence="1 2">DSM 100880</strain>
    </source>
</reference>
<comment type="caution">
    <text evidence="1">The sequence shown here is derived from an EMBL/GenBank/DDBJ whole genome shotgun (WGS) entry which is preliminary data.</text>
</comment>
<keyword evidence="2" id="KW-1185">Reference proteome</keyword>
<evidence type="ECO:0000313" key="2">
    <source>
        <dbReference type="Proteomes" id="UP000257136"/>
    </source>
</evidence>
<sequence length="197" mass="22738">MNKITILLFLFAVTNLSAQRFKLISGKLEDLKDISEYNVTFDYSNQEVNGFESEEAFLKEKMDKRMHKPESADRFKKDWFDDRENKYEPKFIESFNKRFKAGEIKAAKNPETKYTLIVKTTWIYPGYNVGVGAEPAKVSAIITVVETQNASKSLLSIEFDKVIGIEQGQFEFDQGFRIAGAYEKLAKNLAMQLKRFL</sequence>